<comment type="caution">
    <text evidence="1">The sequence shown here is derived from an EMBL/GenBank/DDBJ whole genome shotgun (WGS) entry which is preliminary data.</text>
</comment>
<keyword evidence="2" id="KW-1185">Reference proteome</keyword>
<protein>
    <submittedName>
        <fullName evidence="1">Uncharacterized protein</fullName>
    </submittedName>
</protein>
<dbReference type="Proteomes" id="UP001500469">
    <property type="component" value="Unassembled WGS sequence"/>
</dbReference>
<evidence type="ECO:0000313" key="1">
    <source>
        <dbReference type="EMBL" id="GAA0879138.1"/>
    </source>
</evidence>
<proteinExistence type="predicted"/>
<gene>
    <name evidence="1" type="ORF">GCM10009119_21060</name>
</gene>
<reference evidence="1 2" key="1">
    <citation type="journal article" date="2019" name="Int. J. Syst. Evol. Microbiol.">
        <title>The Global Catalogue of Microorganisms (GCM) 10K type strain sequencing project: providing services to taxonomists for standard genome sequencing and annotation.</title>
        <authorList>
            <consortium name="The Broad Institute Genomics Platform"/>
            <consortium name="The Broad Institute Genome Sequencing Center for Infectious Disease"/>
            <person name="Wu L."/>
            <person name="Ma J."/>
        </authorList>
    </citation>
    <scope>NUCLEOTIDE SEQUENCE [LARGE SCALE GENOMIC DNA]</scope>
    <source>
        <strain evidence="1 2">JCM 16112</strain>
    </source>
</reference>
<name>A0ABN1MZZ6_9BACT</name>
<accession>A0ABN1MZZ6</accession>
<sequence length="62" mass="7268">MLEPRAKKALLKAISEGLFVYWSMGKYEKLLLKILLIPLLHGHKNWLDYEEKLFILTGNPNK</sequence>
<dbReference type="EMBL" id="BAAAFI010000009">
    <property type="protein sequence ID" value="GAA0879138.1"/>
    <property type="molecule type" value="Genomic_DNA"/>
</dbReference>
<evidence type="ECO:0000313" key="2">
    <source>
        <dbReference type="Proteomes" id="UP001500469"/>
    </source>
</evidence>
<organism evidence="1 2">
    <name type="scientific">Algoriphagus jejuensis</name>
    <dbReference type="NCBI Taxonomy" id="419934"/>
    <lineage>
        <taxon>Bacteria</taxon>
        <taxon>Pseudomonadati</taxon>
        <taxon>Bacteroidota</taxon>
        <taxon>Cytophagia</taxon>
        <taxon>Cytophagales</taxon>
        <taxon>Cyclobacteriaceae</taxon>
        <taxon>Algoriphagus</taxon>
    </lineage>
</organism>